<organism evidence="3">
    <name type="scientific">Melampsora larici-populina (strain 98AG31 / pathotype 3-4-7)</name>
    <name type="common">Poplar leaf rust fungus</name>
    <dbReference type="NCBI Taxonomy" id="747676"/>
    <lineage>
        <taxon>Eukaryota</taxon>
        <taxon>Fungi</taxon>
        <taxon>Dikarya</taxon>
        <taxon>Basidiomycota</taxon>
        <taxon>Pucciniomycotina</taxon>
        <taxon>Pucciniomycetes</taxon>
        <taxon>Pucciniales</taxon>
        <taxon>Melampsoraceae</taxon>
        <taxon>Melampsora</taxon>
    </lineage>
</organism>
<dbReference type="HOGENOM" id="CLU_1928074_0_0_1"/>
<accession>F4R9L9</accession>
<dbReference type="KEGG" id="mlr:MELLADRAFT_60005"/>
<feature type="compositionally biased region" description="Low complexity" evidence="1">
    <location>
        <begin position="43"/>
        <end position="57"/>
    </location>
</feature>
<evidence type="ECO:0000313" key="2">
    <source>
        <dbReference type="EMBL" id="EGG11126.1"/>
    </source>
</evidence>
<name>F4R9L9_MELLP</name>
<dbReference type="EMBL" id="GL883093">
    <property type="protein sequence ID" value="EGG11126.1"/>
    <property type="molecule type" value="Genomic_DNA"/>
</dbReference>
<sequence length="131" mass="14965">MNFMITNYQQTTRYEELEAFKLQLALELLMGPAHVTPSLMGESQISPSTSCSSLPASLNPSPTVPFRQAASYPHRPPNPALERRRPMPLSFGNAPNEDRYGLQARGWLKQRDRKGFHRIQVLSRKKKKMKI</sequence>
<reference evidence="3" key="1">
    <citation type="journal article" date="2011" name="Proc. Natl. Acad. Sci. U.S.A.">
        <title>Obligate biotrophy features unraveled by the genomic analysis of rust fungi.</title>
        <authorList>
            <person name="Duplessis S."/>
            <person name="Cuomo C.A."/>
            <person name="Lin Y.-C."/>
            <person name="Aerts A."/>
            <person name="Tisserant E."/>
            <person name="Veneault-Fourrey C."/>
            <person name="Joly D.L."/>
            <person name="Hacquard S."/>
            <person name="Amselem J."/>
            <person name="Cantarel B.L."/>
            <person name="Chiu R."/>
            <person name="Coutinho P.M."/>
            <person name="Feau N."/>
            <person name="Field M."/>
            <person name="Frey P."/>
            <person name="Gelhaye E."/>
            <person name="Goldberg J."/>
            <person name="Grabherr M.G."/>
            <person name="Kodira C.D."/>
            <person name="Kohler A."/>
            <person name="Kuees U."/>
            <person name="Lindquist E.A."/>
            <person name="Lucas S.M."/>
            <person name="Mago R."/>
            <person name="Mauceli E."/>
            <person name="Morin E."/>
            <person name="Murat C."/>
            <person name="Pangilinan J.L."/>
            <person name="Park R."/>
            <person name="Pearson M."/>
            <person name="Quesneville H."/>
            <person name="Rouhier N."/>
            <person name="Sakthikumar S."/>
            <person name="Salamov A.A."/>
            <person name="Schmutz J."/>
            <person name="Selles B."/>
            <person name="Shapiro H."/>
            <person name="Tanguay P."/>
            <person name="Tuskan G.A."/>
            <person name="Henrissat B."/>
            <person name="Van de Peer Y."/>
            <person name="Rouze P."/>
            <person name="Ellis J.G."/>
            <person name="Dodds P.N."/>
            <person name="Schein J.E."/>
            <person name="Zhong S."/>
            <person name="Hamelin R.C."/>
            <person name="Grigoriev I.V."/>
            <person name="Szabo L.J."/>
            <person name="Martin F."/>
        </authorList>
    </citation>
    <scope>NUCLEOTIDE SEQUENCE [LARGE SCALE GENOMIC DNA]</scope>
    <source>
        <strain evidence="3">98AG31 / pathotype 3-4-7</strain>
    </source>
</reference>
<dbReference type="InParanoid" id="F4R9L9"/>
<dbReference type="Proteomes" id="UP000001072">
    <property type="component" value="Unassembled WGS sequence"/>
</dbReference>
<dbReference type="VEuPathDB" id="FungiDB:MELLADRAFT_60005"/>
<proteinExistence type="predicted"/>
<gene>
    <name evidence="2" type="ORF">MELLADRAFT_60005</name>
</gene>
<dbReference type="RefSeq" id="XP_007405728.1">
    <property type="nucleotide sequence ID" value="XM_007405666.1"/>
</dbReference>
<dbReference type="AlphaFoldDB" id="F4R9L9"/>
<feature type="region of interest" description="Disordered" evidence="1">
    <location>
        <begin position="40"/>
        <end position="97"/>
    </location>
</feature>
<evidence type="ECO:0000256" key="1">
    <source>
        <dbReference type="SAM" id="MobiDB-lite"/>
    </source>
</evidence>
<keyword evidence="3" id="KW-1185">Reference proteome</keyword>
<dbReference type="GeneID" id="18929468"/>
<evidence type="ECO:0000313" key="3">
    <source>
        <dbReference type="Proteomes" id="UP000001072"/>
    </source>
</evidence>
<protein>
    <submittedName>
        <fullName evidence="2">Uncharacterized protein</fullName>
    </submittedName>
</protein>